<comment type="caution">
    <text evidence="13">The sequence shown here is derived from an EMBL/GenBank/DDBJ whole genome shotgun (WGS) entry which is preliminary data.</text>
</comment>
<evidence type="ECO:0000256" key="12">
    <source>
        <dbReference type="PIRSR" id="PIRSR602124-2"/>
    </source>
</evidence>
<sequence>MFLQRSAVAVARRAAVSPLLRRSIASTAVRRNGVPDQPKIKTLKDIRTEEDLIGPGAKPGTVPTDLEQATGLERLEILGKMEGVDIFDMRPLDASRKGTLENPVMVRSAGEEQYAGCTGVPADSHNVIWLAMTRERPVERCPECGSVYKMEYVGPQDDHHGHDHHHHGWEEPKTFADYVKPEYW</sequence>
<reference evidence="13" key="2">
    <citation type="submission" date="2023-05" db="EMBL/GenBank/DDBJ databases">
        <authorList>
            <consortium name="Lawrence Berkeley National Laboratory"/>
            <person name="Steindorff A."/>
            <person name="Hensen N."/>
            <person name="Bonometti L."/>
            <person name="Westerberg I."/>
            <person name="Brannstrom I.O."/>
            <person name="Guillou S."/>
            <person name="Cros-Aarteil S."/>
            <person name="Calhoun S."/>
            <person name="Haridas S."/>
            <person name="Kuo A."/>
            <person name="Mondo S."/>
            <person name="Pangilinan J."/>
            <person name="Riley R."/>
            <person name="Labutti K."/>
            <person name="Andreopoulos B."/>
            <person name="Lipzen A."/>
            <person name="Chen C."/>
            <person name="Yanf M."/>
            <person name="Daum C."/>
            <person name="Ng V."/>
            <person name="Clum A."/>
            <person name="Ohm R."/>
            <person name="Martin F."/>
            <person name="Silar P."/>
            <person name="Natvig D."/>
            <person name="Lalanne C."/>
            <person name="Gautier V."/>
            <person name="Ament-Velasquez S.L."/>
            <person name="Kruys A."/>
            <person name="Hutchinson M.I."/>
            <person name="Powell A.J."/>
            <person name="Barry K."/>
            <person name="Miller A.N."/>
            <person name="Grigoriev I.V."/>
            <person name="Debuchy R."/>
            <person name="Gladieux P."/>
            <person name="Thoren M.H."/>
            <person name="Johannesson H."/>
        </authorList>
    </citation>
    <scope>NUCLEOTIDE SEQUENCE</scope>
    <source>
        <strain evidence="13">CBS 532.94</strain>
    </source>
</reference>
<dbReference type="Proteomes" id="UP001303760">
    <property type="component" value="Unassembled WGS sequence"/>
</dbReference>
<dbReference type="FunFam" id="2.60.11.10:FF:000003">
    <property type="entry name" value="Cytochrome c oxidase subunit IV"/>
    <property type="match status" value="1"/>
</dbReference>
<dbReference type="GO" id="GO:0006123">
    <property type="term" value="P:mitochondrial electron transport, cytochrome c to oxygen"/>
    <property type="evidence" value="ECO:0007669"/>
    <property type="project" value="InterPro"/>
</dbReference>
<proteinExistence type="inferred from homology"/>
<comment type="similarity">
    <text evidence="3">Belongs to the cytochrome c oxidase subunit 5B family.</text>
</comment>
<dbReference type="SUPFAM" id="SSF57802">
    <property type="entry name" value="Rubredoxin-like"/>
    <property type="match status" value="1"/>
</dbReference>
<evidence type="ECO:0000256" key="5">
    <source>
        <dbReference type="ARBA" id="ARBA00022792"/>
    </source>
</evidence>
<dbReference type="InterPro" id="IPR002124">
    <property type="entry name" value="Cyt_c_oxidase_su5b"/>
</dbReference>
<organism evidence="13 14">
    <name type="scientific">Achaetomium macrosporum</name>
    <dbReference type="NCBI Taxonomy" id="79813"/>
    <lineage>
        <taxon>Eukaryota</taxon>
        <taxon>Fungi</taxon>
        <taxon>Dikarya</taxon>
        <taxon>Ascomycota</taxon>
        <taxon>Pezizomycotina</taxon>
        <taxon>Sordariomycetes</taxon>
        <taxon>Sordariomycetidae</taxon>
        <taxon>Sordariales</taxon>
        <taxon>Chaetomiaceae</taxon>
        <taxon>Achaetomium</taxon>
    </lineage>
</organism>
<evidence type="ECO:0000256" key="1">
    <source>
        <dbReference type="ARBA" id="ARBA00004443"/>
    </source>
</evidence>
<dbReference type="Gene3D" id="2.60.11.10">
    <property type="entry name" value="Cytochrome c oxidase, subunit Vb"/>
    <property type="match status" value="1"/>
</dbReference>
<evidence type="ECO:0000256" key="10">
    <source>
        <dbReference type="ARBA" id="ARBA00031366"/>
    </source>
</evidence>
<keyword evidence="8" id="KW-0496">Mitochondrion</keyword>
<gene>
    <name evidence="13" type="ORF">C8A03DRAFT_15871</name>
</gene>
<dbReference type="AlphaFoldDB" id="A0AAN7H6N9"/>
<dbReference type="GO" id="GO:0005743">
    <property type="term" value="C:mitochondrial inner membrane"/>
    <property type="evidence" value="ECO:0007669"/>
    <property type="project" value="UniProtKB-SubCell"/>
</dbReference>
<evidence type="ECO:0000256" key="9">
    <source>
        <dbReference type="ARBA" id="ARBA00023136"/>
    </source>
</evidence>
<evidence type="ECO:0000256" key="2">
    <source>
        <dbReference type="ARBA" id="ARBA00004673"/>
    </source>
</evidence>
<evidence type="ECO:0000256" key="8">
    <source>
        <dbReference type="ARBA" id="ARBA00023128"/>
    </source>
</evidence>
<dbReference type="CDD" id="cd00924">
    <property type="entry name" value="Cyt_c_Oxidase_Vb"/>
    <property type="match status" value="1"/>
</dbReference>
<protein>
    <recommendedName>
        <fullName evidence="11">Cytochrome c oxidase subunit 4, mitochondrial</fullName>
    </recommendedName>
    <alternativeName>
        <fullName evidence="10">Cytochrome c oxidase polypeptide IV</fullName>
    </alternativeName>
</protein>
<dbReference type="PROSITE" id="PS51359">
    <property type="entry name" value="COX5B_2"/>
    <property type="match status" value="1"/>
</dbReference>
<keyword evidence="6 12" id="KW-0862">Zinc</keyword>
<feature type="binding site" evidence="12">
    <location>
        <position position="144"/>
    </location>
    <ligand>
        <name>Zn(2+)</name>
        <dbReference type="ChEBI" id="CHEBI:29105"/>
    </ligand>
</feature>
<evidence type="ECO:0000256" key="7">
    <source>
        <dbReference type="ARBA" id="ARBA00022946"/>
    </source>
</evidence>
<evidence type="ECO:0000256" key="3">
    <source>
        <dbReference type="ARBA" id="ARBA00010292"/>
    </source>
</evidence>
<evidence type="ECO:0000313" key="14">
    <source>
        <dbReference type="Proteomes" id="UP001303760"/>
    </source>
</evidence>
<keyword evidence="4 12" id="KW-0479">Metal-binding</keyword>
<reference evidence="13" key="1">
    <citation type="journal article" date="2023" name="Mol. Phylogenet. Evol.">
        <title>Genome-scale phylogeny and comparative genomics of the fungal order Sordariales.</title>
        <authorList>
            <person name="Hensen N."/>
            <person name="Bonometti L."/>
            <person name="Westerberg I."/>
            <person name="Brannstrom I.O."/>
            <person name="Guillou S."/>
            <person name="Cros-Aarteil S."/>
            <person name="Calhoun S."/>
            <person name="Haridas S."/>
            <person name="Kuo A."/>
            <person name="Mondo S."/>
            <person name="Pangilinan J."/>
            <person name="Riley R."/>
            <person name="LaButti K."/>
            <person name="Andreopoulos B."/>
            <person name="Lipzen A."/>
            <person name="Chen C."/>
            <person name="Yan M."/>
            <person name="Daum C."/>
            <person name="Ng V."/>
            <person name="Clum A."/>
            <person name="Steindorff A."/>
            <person name="Ohm R.A."/>
            <person name="Martin F."/>
            <person name="Silar P."/>
            <person name="Natvig D.O."/>
            <person name="Lalanne C."/>
            <person name="Gautier V."/>
            <person name="Ament-Velasquez S.L."/>
            <person name="Kruys A."/>
            <person name="Hutchinson M.I."/>
            <person name="Powell A.J."/>
            <person name="Barry K."/>
            <person name="Miller A.N."/>
            <person name="Grigoriev I.V."/>
            <person name="Debuchy R."/>
            <person name="Gladieux P."/>
            <person name="Hiltunen Thoren M."/>
            <person name="Johannesson H."/>
        </authorList>
    </citation>
    <scope>NUCLEOTIDE SEQUENCE</scope>
    <source>
        <strain evidence="13">CBS 532.94</strain>
    </source>
</reference>
<keyword evidence="9" id="KW-0472">Membrane</keyword>
<dbReference type="GO" id="GO:0046872">
    <property type="term" value="F:metal ion binding"/>
    <property type="evidence" value="ECO:0007669"/>
    <property type="project" value="UniProtKB-KW"/>
</dbReference>
<keyword evidence="5" id="KW-0999">Mitochondrion inner membrane</keyword>
<evidence type="ECO:0000313" key="13">
    <source>
        <dbReference type="EMBL" id="KAK4237616.1"/>
    </source>
</evidence>
<dbReference type="GO" id="GO:0045277">
    <property type="term" value="C:respiratory chain complex IV"/>
    <property type="evidence" value="ECO:0007669"/>
    <property type="project" value="InterPro"/>
</dbReference>
<comment type="pathway">
    <text evidence="2">Energy metabolism; oxidative phosphorylation.</text>
</comment>
<evidence type="ECO:0000256" key="6">
    <source>
        <dbReference type="ARBA" id="ARBA00022833"/>
    </source>
</evidence>
<evidence type="ECO:0000256" key="4">
    <source>
        <dbReference type="ARBA" id="ARBA00022723"/>
    </source>
</evidence>
<dbReference type="PANTHER" id="PTHR10122:SF0">
    <property type="entry name" value="CYTOCHROME C OXIDASE SUBUNIT 5B, ISOFORM A-RELATED"/>
    <property type="match status" value="1"/>
</dbReference>
<comment type="subcellular location">
    <subcellularLocation>
        <location evidence="1">Mitochondrion inner membrane</location>
        <topology evidence="1">Peripheral membrane protein</topology>
        <orientation evidence="1">Matrix side</orientation>
    </subcellularLocation>
</comment>
<dbReference type="InterPro" id="IPR036972">
    <property type="entry name" value="Cyt_c_oxidase_su5b_sf"/>
</dbReference>
<accession>A0AAN7H6N9</accession>
<feature type="binding site" evidence="12">
    <location>
        <position position="141"/>
    </location>
    <ligand>
        <name>Zn(2+)</name>
        <dbReference type="ChEBI" id="CHEBI:29105"/>
    </ligand>
</feature>
<keyword evidence="7" id="KW-0809">Transit peptide</keyword>
<dbReference type="PANTHER" id="PTHR10122">
    <property type="entry name" value="CYTOCHROME C OXIDASE SUBUNIT 5B, MITOCHONDRIAL"/>
    <property type="match status" value="1"/>
</dbReference>
<feature type="binding site" evidence="12">
    <location>
        <position position="125"/>
    </location>
    <ligand>
        <name>Zn(2+)</name>
        <dbReference type="ChEBI" id="CHEBI:29105"/>
    </ligand>
</feature>
<keyword evidence="14" id="KW-1185">Reference proteome</keyword>
<name>A0AAN7H6N9_9PEZI</name>
<evidence type="ECO:0000256" key="11">
    <source>
        <dbReference type="ARBA" id="ARBA00070613"/>
    </source>
</evidence>
<dbReference type="Pfam" id="PF01215">
    <property type="entry name" value="COX5B"/>
    <property type="match status" value="1"/>
</dbReference>
<feature type="binding site" evidence="12">
    <location>
        <position position="117"/>
    </location>
    <ligand>
        <name>Zn(2+)</name>
        <dbReference type="ChEBI" id="CHEBI:29105"/>
    </ligand>
</feature>
<dbReference type="EMBL" id="MU860130">
    <property type="protein sequence ID" value="KAK4237616.1"/>
    <property type="molecule type" value="Genomic_DNA"/>
</dbReference>